<evidence type="ECO:0000256" key="2">
    <source>
        <dbReference type="ARBA" id="ARBA00008156"/>
    </source>
</evidence>
<proteinExistence type="inferred from homology"/>
<dbReference type="InterPro" id="IPR011047">
    <property type="entry name" value="Quinoprotein_ADH-like_sf"/>
</dbReference>
<feature type="non-terminal residue" evidence="6">
    <location>
        <position position="596"/>
    </location>
</feature>
<evidence type="ECO:0000256" key="1">
    <source>
        <dbReference type="ARBA" id="ARBA00001931"/>
    </source>
</evidence>
<dbReference type="InterPro" id="IPR018391">
    <property type="entry name" value="PQQ_b-propeller_rpt"/>
</dbReference>
<comment type="cofactor">
    <cofactor evidence="1">
        <name>pyrroloquinoline quinone</name>
        <dbReference type="ChEBI" id="CHEBI:58442"/>
    </cofactor>
</comment>
<dbReference type="PANTHER" id="PTHR32303:SF4">
    <property type="entry name" value="QUINOPROTEIN GLUCOSE DEHYDROGENASE"/>
    <property type="match status" value="1"/>
</dbReference>
<dbReference type="SMART" id="SM00564">
    <property type="entry name" value="PQQ"/>
    <property type="match status" value="4"/>
</dbReference>
<reference evidence="6" key="1">
    <citation type="submission" date="2018-05" db="EMBL/GenBank/DDBJ databases">
        <authorList>
            <person name="Lanie J.A."/>
            <person name="Ng W.-L."/>
            <person name="Kazmierczak K.M."/>
            <person name="Andrzejewski T.M."/>
            <person name="Davidsen T.M."/>
            <person name="Wayne K.J."/>
            <person name="Tettelin H."/>
            <person name="Glass J.I."/>
            <person name="Rusch D."/>
            <person name="Podicherti R."/>
            <person name="Tsui H.-C.T."/>
            <person name="Winkler M.E."/>
        </authorList>
    </citation>
    <scope>NUCLEOTIDE SEQUENCE</scope>
</reference>
<feature type="domain" description="Pyrrolo-quinoline quinone repeat" evidence="5">
    <location>
        <begin position="19"/>
        <end position="578"/>
    </location>
</feature>
<dbReference type="PANTHER" id="PTHR32303">
    <property type="entry name" value="QUINOPROTEIN ALCOHOL DEHYDROGENASE (CYTOCHROME C)"/>
    <property type="match status" value="1"/>
</dbReference>
<feature type="region of interest" description="Disordered" evidence="4">
    <location>
        <begin position="362"/>
        <end position="384"/>
    </location>
</feature>
<evidence type="ECO:0000256" key="3">
    <source>
        <dbReference type="ARBA" id="ARBA00023002"/>
    </source>
</evidence>
<protein>
    <recommendedName>
        <fullName evidence="5">Pyrrolo-quinoline quinone repeat domain-containing protein</fullName>
    </recommendedName>
</protein>
<evidence type="ECO:0000313" key="6">
    <source>
        <dbReference type="EMBL" id="SUZ69229.1"/>
    </source>
</evidence>
<dbReference type="AlphaFoldDB" id="A0A381PTC2"/>
<dbReference type="InterPro" id="IPR002372">
    <property type="entry name" value="PQQ_rpt_dom"/>
</dbReference>
<dbReference type="SUPFAM" id="SSF50998">
    <property type="entry name" value="Quinoprotein alcohol dehydrogenase-like"/>
    <property type="match status" value="1"/>
</dbReference>
<dbReference type="GO" id="GO:0016491">
    <property type="term" value="F:oxidoreductase activity"/>
    <property type="evidence" value="ECO:0007669"/>
    <property type="project" value="UniProtKB-KW"/>
</dbReference>
<name>A0A381PTC2_9ZZZZ</name>
<sequence>MLALPAAVVGQAGADAGEWHYYGGDAGGTRYAPLDQIDRDNVADLEIKWRWSAANFGASPEINSQVTPLMVDGVLYATAGTRRNVVAIDAATGETLWMWRIDEGTRGEDAPRKNHRGVSYWTDGVAERIIYITPGYRLISLDAQTGHPDLAFGEEGIVDLFEGLDRPRPPDGRIGASSPPMIVGDVAVIGGALSAFAPSRENIAGFVRGYDVRTGERRWIFHTVPLAGEFGNETWEDESWRYTGNTAVWAPMSADLELGYVYLPVETPTNDLYGGDRPGDNLFAESLVALDAETGERVWHFQFIHHGIWDWDIPTAPMLLDVTVDGREIRAVAQVTKQAWTYVFDRETGEPVWPIEERAVPQSAVPGEQTSATQPFPTKPEPFDRQGLSFDDLIDFTPELRAEAERIASEYRLGPIFTPPSLVGADGLRGTLMLPAMTGGANWQGGAVDAETGILYVSSVTNPMRVVPRAPGRQLEVPGGAQPVGGGRPPPAGGQARTGPRGCGAMGPQGLPLVNPPWGRITAIDLNSGEHIWMVPNGDTPDCVKNHPALQGIDIPPTGKAERGGILVTKTLVFAGEGSGLFAAPRETGGPMFRAY</sequence>
<organism evidence="6">
    <name type="scientific">marine metagenome</name>
    <dbReference type="NCBI Taxonomy" id="408172"/>
    <lineage>
        <taxon>unclassified sequences</taxon>
        <taxon>metagenomes</taxon>
        <taxon>ecological metagenomes</taxon>
    </lineage>
</organism>
<dbReference type="EMBL" id="UINC01001056">
    <property type="protein sequence ID" value="SUZ69229.1"/>
    <property type="molecule type" value="Genomic_DNA"/>
</dbReference>
<accession>A0A381PTC2</accession>
<feature type="region of interest" description="Disordered" evidence="4">
    <location>
        <begin position="471"/>
        <end position="500"/>
    </location>
</feature>
<feature type="non-terminal residue" evidence="6">
    <location>
        <position position="1"/>
    </location>
</feature>
<evidence type="ECO:0000256" key="4">
    <source>
        <dbReference type="SAM" id="MobiDB-lite"/>
    </source>
</evidence>
<dbReference type="Gene3D" id="2.140.10.10">
    <property type="entry name" value="Quinoprotein alcohol dehydrogenase-like superfamily"/>
    <property type="match status" value="2"/>
</dbReference>
<keyword evidence="3" id="KW-0560">Oxidoreductase</keyword>
<gene>
    <name evidence="6" type="ORF">METZ01_LOCUS22083</name>
</gene>
<evidence type="ECO:0000259" key="5">
    <source>
        <dbReference type="Pfam" id="PF01011"/>
    </source>
</evidence>
<dbReference type="Pfam" id="PF01011">
    <property type="entry name" value="PQQ"/>
    <property type="match status" value="1"/>
</dbReference>
<comment type="similarity">
    <text evidence="2">Belongs to the bacterial PQQ dehydrogenase family.</text>
</comment>